<dbReference type="AlphaFoldDB" id="A0A3R7KLM9"/>
<dbReference type="PANTHER" id="PTHR37035:SF4">
    <property type="entry name" value="C3H1-TYPE DOMAIN-CONTAINING PROTEIN"/>
    <property type="match status" value="1"/>
</dbReference>
<dbReference type="SMART" id="SM00356">
    <property type="entry name" value="ZnF_C3H1"/>
    <property type="match status" value="2"/>
</dbReference>
<dbReference type="RefSeq" id="XP_029226115.1">
    <property type="nucleotide sequence ID" value="XM_029373750.1"/>
</dbReference>
<dbReference type="InterPro" id="IPR053125">
    <property type="entry name" value="RNA-bd_mRNA_stabilization_reg"/>
</dbReference>
<reference evidence="3 4" key="1">
    <citation type="journal article" date="2018" name="BMC Genomics">
        <title>Genomic comparison of Trypanosoma conorhini and Trypanosoma rangeli to Trypanosoma cruzi strains of high and low virulence.</title>
        <authorList>
            <person name="Bradwell K.R."/>
            <person name="Koparde V.N."/>
            <person name="Matveyev A.V."/>
            <person name="Serrano M.G."/>
            <person name="Alves J.M."/>
            <person name="Parikh H."/>
            <person name="Huang B."/>
            <person name="Lee V."/>
            <person name="Espinosa-Alvarez O."/>
            <person name="Ortiz P.A."/>
            <person name="Costa-Martins A.G."/>
            <person name="Teixeira M.M."/>
            <person name="Buck G.A."/>
        </authorList>
    </citation>
    <scope>NUCLEOTIDE SEQUENCE [LARGE SCALE GENOMIC DNA]</scope>
    <source>
        <strain evidence="3 4">025E</strain>
    </source>
</reference>
<dbReference type="PROSITE" id="PS50103">
    <property type="entry name" value="ZF_C3H1"/>
    <property type="match status" value="2"/>
</dbReference>
<dbReference type="GeneID" id="40320493"/>
<dbReference type="Proteomes" id="UP000284403">
    <property type="component" value="Unassembled WGS sequence"/>
</dbReference>
<gene>
    <name evidence="3" type="ORF">Tco025E_06882</name>
</gene>
<keyword evidence="4" id="KW-1185">Reference proteome</keyword>
<dbReference type="InterPro" id="IPR000571">
    <property type="entry name" value="Znf_CCCH"/>
</dbReference>
<comment type="caution">
    <text evidence="3">The sequence shown here is derived from an EMBL/GenBank/DDBJ whole genome shotgun (WGS) entry which is preliminary data.</text>
</comment>
<protein>
    <recommendedName>
        <fullName evidence="2">C3H1-type domain-containing protein</fullName>
    </recommendedName>
</protein>
<keyword evidence="1" id="KW-0863">Zinc-finger</keyword>
<dbReference type="EMBL" id="MKKU01000497">
    <property type="protein sequence ID" value="RNF09929.1"/>
    <property type="molecule type" value="Genomic_DNA"/>
</dbReference>
<organism evidence="3 4">
    <name type="scientific">Trypanosoma conorhini</name>
    <dbReference type="NCBI Taxonomy" id="83891"/>
    <lineage>
        <taxon>Eukaryota</taxon>
        <taxon>Discoba</taxon>
        <taxon>Euglenozoa</taxon>
        <taxon>Kinetoplastea</taxon>
        <taxon>Metakinetoplastina</taxon>
        <taxon>Trypanosomatida</taxon>
        <taxon>Trypanosomatidae</taxon>
        <taxon>Trypanosoma</taxon>
    </lineage>
</organism>
<sequence length="688" mass="73451">MELNCIGAMCAAISGETAPANEGPCKSTQESAAVEAFGHRAVSNVADPSFRQKNLPEDEDTSRMPKDEDTFMASFSSSLCLTEAVQTTTNTLGSSTFSGASVFQNSANALAVLRETGTKKLLASLGSEVVGPAAESCCDAPLFPNYDSHMDPASAPPPSPKHETAAKDSCWLAEGGDIFALLHLQPETAADGIWKSDATKEDSLAKDDESCLEMPQVLPIPSSASSEFLESVTEERFDCMHDKEIKEKVILVVDPRRSKLHVPLSAISPTRALEVRAQNPSLCLLFQSGRCRQGANCHQVHVDPEVVERLRRIVDSLPCCCTFHGDCNTHCWNAKANAKRNLVISGVVVPLSRVAFTNGLTRFVTGTAQRPLSRGVLCRLHGKPGGCRYGADCWYLHVCREILEREFAVVVGSQTTNSITEASAVLSPNLARKGLSVTRDVHATSLSTQQRRPPSSFLSAETPSLAVTTAPFSIQDHKNNGGVSTAFVSHGPAVPSAIPCVWVHPNSLPQKPVPTFAGVAAAGDAGLPRERLLQATVACAMPSQGGSSMSLPRETAVSVSTLSPHNRAAFTLPMQDRLATSLPMPPTPQYRLVQQTPVAGITGVQLNSSTSAEYHAMGFQQQQAQQQQQQQHGPQTYLFQQAPSMTLPPAFIVSSAVYASHGPLEGFVQPQANVGPGMAFLPVTSYSL</sequence>
<name>A0A3R7KLM9_9TRYP</name>
<proteinExistence type="predicted"/>
<evidence type="ECO:0000256" key="1">
    <source>
        <dbReference type="PROSITE-ProRule" id="PRU00723"/>
    </source>
</evidence>
<feature type="domain" description="C3H1-type" evidence="2">
    <location>
        <begin position="372"/>
        <end position="400"/>
    </location>
</feature>
<evidence type="ECO:0000313" key="4">
    <source>
        <dbReference type="Proteomes" id="UP000284403"/>
    </source>
</evidence>
<dbReference type="OrthoDB" id="265169at2759"/>
<feature type="zinc finger region" description="C3H1-type" evidence="1">
    <location>
        <begin position="277"/>
        <end position="304"/>
    </location>
</feature>
<evidence type="ECO:0000313" key="3">
    <source>
        <dbReference type="EMBL" id="RNF09929.1"/>
    </source>
</evidence>
<accession>A0A3R7KLM9</accession>
<evidence type="ECO:0000259" key="2">
    <source>
        <dbReference type="PROSITE" id="PS50103"/>
    </source>
</evidence>
<dbReference type="PANTHER" id="PTHR37035">
    <property type="entry name" value="C3H1-TYPE DOMAIN-CONTAINING PROTEIN-RELATED"/>
    <property type="match status" value="1"/>
</dbReference>
<feature type="domain" description="C3H1-type" evidence="2">
    <location>
        <begin position="277"/>
        <end position="304"/>
    </location>
</feature>
<keyword evidence="1" id="KW-0479">Metal-binding</keyword>
<keyword evidence="1" id="KW-0862">Zinc</keyword>
<dbReference type="GO" id="GO:0008270">
    <property type="term" value="F:zinc ion binding"/>
    <property type="evidence" value="ECO:0007669"/>
    <property type="project" value="UniProtKB-KW"/>
</dbReference>
<feature type="zinc finger region" description="C3H1-type" evidence="1">
    <location>
        <begin position="372"/>
        <end position="400"/>
    </location>
</feature>